<evidence type="ECO:0000256" key="2">
    <source>
        <dbReference type="ARBA" id="ARBA00022737"/>
    </source>
</evidence>
<keyword evidence="3" id="KW-0802">TPR repeat</keyword>
<evidence type="ECO:0000256" key="1">
    <source>
        <dbReference type="ARBA" id="ARBA00022729"/>
    </source>
</evidence>
<evidence type="ECO:0000313" key="5">
    <source>
        <dbReference type="EMBL" id="SQA98660.1"/>
    </source>
</evidence>
<accession>A0A2X2V9P4</accession>
<dbReference type="GO" id="GO:0030244">
    <property type="term" value="P:cellulose biosynthetic process"/>
    <property type="evidence" value="ECO:0007669"/>
    <property type="project" value="InterPro"/>
</dbReference>
<name>A0A2X2V9P4_9ENTR</name>
<organism evidence="5 6">
    <name type="scientific">Cedecea neteri</name>
    <dbReference type="NCBI Taxonomy" id="158822"/>
    <lineage>
        <taxon>Bacteria</taxon>
        <taxon>Pseudomonadati</taxon>
        <taxon>Pseudomonadota</taxon>
        <taxon>Gammaproteobacteria</taxon>
        <taxon>Enterobacterales</taxon>
        <taxon>Enterobacteriaceae</taxon>
        <taxon>Cedecea</taxon>
    </lineage>
</organism>
<evidence type="ECO:0000256" key="3">
    <source>
        <dbReference type="ARBA" id="ARBA00022803"/>
    </source>
</evidence>
<sequence length="66" mass="7379">MWARGMAKEAFYQGGSQNGLGYTLRASADYNVNKDMTIGGRVGYDTFGNYNESTAQLYLRYLLGDH</sequence>
<dbReference type="AlphaFoldDB" id="A0A2X2V9P4"/>
<protein>
    <submittedName>
        <fullName evidence="5">Cellulose synthase subunit BcsC</fullName>
    </submittedName>
</protein>
<reference evidence="5 6" key="1">
    <citation type="submission" date="2018-06" db="EMBL/GenBank/DDBJ databases">
        <authorList>
            <consortium name="Pathogen Informatics"/>
            <person name="Doyle S."/>
        </authorList>
    </citation>
    <scope>NUCLEOTIDE SEQUENCE [LARGE SCALE GENOMIC DNA]</scope>
    <source>
        <strain evidence="5 6">NCTC12120</strain>
    </source>
</reference>
<evidence type="ECO:0000259" key="4">
    <source>
        <dbReference type="Pfam" id="PF05420"/>
    </source>
</evidence>
<evidence type="ECO:0000313" key="6">
    <source>
        <dbReference type="Proteomes" id="UP000251197"/>
    </source>
</evidence>
<gene>
    <name evidence="5" type="ORF">NCTC12120_02556</name>
</gene>
<dbReference type="Pfam" id="PF05420">
    <property type="entry name" value="BCSC_C"/>
    <property type="match status" value="1"/>
</dbReference>
<dbReference type="GO" id="GO:0019867">
    <property type="term" value="C:outer membrane"/>
    <property type="evidence" value="ECO:0007669"/>
    <property type="project" value="InterPro"/>
</dbReference>
<feature type="domain" description="Cellulose synthase operon C C-terminal" evidence="4">
    <location>
        <begin position="6"/>
        <end position="63"/>
    </location>
</feature>
<dbReference type="InterPro" id="IPR036709">
    <property type="entry name" value="Autotransporte_beta_dom_sf"/>
</dbReference>
<proteinExistence type="predicted"/>
<dbReference type="SUPFAM" id="SSF103515">
    <property type="entry name" value="Autotransporter"/>
    <property type="match status" value="1"/>
</dbReference>
<dbReference type="InterPro" id="IPR008410">
    <property type="entry name" value="BCSC_C"/>
</dbReference>
<keyword evidence="1" id="KW-0732">Signal</keyword>
<dbReference type="Proteomes" id="UP000251197">
    <property type="component" value="Unassembled WGS sequence"/>
</dbReference>
<keyword evidence="2" id="KW-0677">Repeat</keyword>
<dbReference type="EMBL" id="UAVU01000003">
    <property type="protein sequence ID" value="SQA98660.1"/>
    <property type="molecule type" value="Genomic_DNA"/>
</dbReference>